<gene>
    <name evidence="1" type="ORF">EV182_001111</name>
</gene>
<comment type="caution">
    <text evidence="1">The sequence shown here is derived from an EMBL/GenBank/DDBJ whole genome shotgun (WGS) entry which is preliminary data.</text>
</comment>
<evidence type="ECO:0000313" key="2">
    <source>
        <dbReference type="Proteomes" id="UP001145114"/>
    </source>
</evidence>
<evidence type="ECO:0000313" key="1">
    <source>
        <dbReference type="EMBL" id="KAJ1679895.1"/>
    </source>
</evidence>
<dbReference type="EMBL" id="JAMZIH010000129">
    <property type="protein sequence ID" value="KAJ1679895.1"/>
    <property type="molecule type" value="Genomic_DNA"/>
</dbReference>
<proteinExistence type="predicted"/>
<name>A0ACC1HTJ3_9FUNG</name>
<dbReference type="Proteomes" id="UP001145114">
    <property type="component" value="Unassembled WGS sequence"/>
</dbReference>
<accession>A0ACC1HTJ3</accession>
<reference evidence="1" key="1">
    <citation type="submission" date="2022-06" db="EMBL/GenBank/DDBJ databases">
        <title>Phylogenomic reconstructions and comparative analyses of Kickxellomycotina fungi.</title>
        <authorList>
            <person name="Reynolds N.K."/>
            <person name="Stajich J.E."/>
            <person name="Barry K."/>
            <person name="Grigoriev I.V."/>
            <person name="Crous P."/>
            <person name="Smith M.E."/>
        </authorList>
    </citation>
    <scope>NUCLEOTIDE SEQUENCE</scope>
    <source>
        <strain evidence="1">RSA 2271</strain>
    </source>
</reference>
<protein>
    <submittedName>
        <fullName evidence="1">Uncharacterized protein</fullName>
    </submittedName>
</protein>
<keyword evidence="2" id="KW-1185">Reference proteome</keyword>
<organism evidence="1 2">
    <name type="scientific">Spiromyces aspiralis</name>
    <dbReference type="NCBI Taxonomy" id="68401"/>
    <lineage>
        <taxon>Eukaryota</taxon>
        <taxon>Fungi</taxon>
        <taxon>Fungi incertae sedis</taxon>
        <taxon>Zoopagomycota</taxon>
        <taxon>Kickxellomycotina</taxon>
        <taxon>Kickxellomycetes</taxon>
        <taxon>Kickxellales</taxon>
        <taxon>Kickxellaceae</taxon>
        <taxon>Spiromyces</taxon>
    </lineage>
</organism>
<sequence length="780" mass="86945">MPTIRRIQWSRYHHSQQQGAHRFLPDSPFDSSSLSAIVESLSKSLSSHLRAELAGQLLLDVPSPLFTHVVAQLSNLSRFDFVSFLPYNLVVQIFSHLSYIDIATKVALVCKSWHSISRDSMLWKYLFYKQGWRVDEVALRRRVAKSRRRRRSFSSLMPDSAPLQMPGQQHHHHHNCYYHPSSSNPPLNSRDSGIGGVPSGSSRASLSASVSPIIGQTALAVPASSEAGVPPSSPEVPSTSRATALFVQDMSGLSSFPDSYPTPWIPSIYTHRHQPDHSTPGIQASVIARNSKNGNTSTIGSMINDSGDSGLRRNRSLPGSPARHSSNSGSDGTHSSAGTDCLHYPRHRHNYISPYRDEPAPSSIHLPMLPSLGDLSPSISSKRPRRPVSPAMLFSPQTSGGSPGHYHCHRDHGPAQQQLLRSKSASTPGSLHQNTPMLPAQPPHNTWSYYHHNSVVSQAQPPVIIDWKKVFRQRLNLARNWQRGSFKSIQWQRAHEDSIYCLQFTPDGRLFTGGRDCRIYMWDMSDPGNVSRQRSFRGHRGSVLCLQYEDNTLISGSSDSTAIVWDIGSGRKLHVLRHDDSVLSLRFNDRYLVTCSKDQTIKVWDRQTFAYLKTLRGHRIAVNALQLVGDQIVSASGDRTIRLWDIPSGECLLVLPAFVRGFACVDFDGELIAAGSSDSHVRVWDVHTKKLLLDLAGHTDLVRSVAFNQRLGILVSGSYDQTIKVWNLRTGELLHSLEGCHMAHILKVQFSDTKIVSCSQDQSVAIWDFAHDVKYAHLFH</sequence>